<dbReference type="Gene3D" id="3.40.30.10">
    <property type="entry name" value="Glutaredoxin"/>
    <property type="match status" value="1"/>
</dbReference>
<dbReference type="RefSeq" id="WP_095617970.1">
    <property type="nucleotide sequence ID" value="NZ_NSKD01000005.1"/>
</dbReference>
<dbReference type="InterPro" id="IPR002109">
    <property type="entry name" value="Glutaredoxin"/>
</dbReference>
<dbReference type="PRINTS" id="PR00160">
    <property type="entry name" value="GLUTAREDOXIN"/>
</dbReference>
<name>A0A2A2F2Q6_9GAMM</name>
<dbReference type="EMBL" id="NSKD01000005">
    <property type="protein sequence ID" value="PAU79901.1"/>
    <property type="molecule type" value="Genomic_DNA"/>
</dbReference>
<organism evidence="2 3">
    <name type="scientific">Halovibrio salipaludis</name>
    <dbReference type="NCBI Taxonomy" id="2032626"/>
    <lineage>
        <taxon>Bacteria</taxon>
        <taxon>Pseudomonadati</taxon>
        <taxon>Pseudomonadota</taxon>
        <taxon>Gammaproteobacteria</taxon>
        <taxon>Oceanospirillales</taxon>
        <taxon>Halomonadaceae</taxon>
        <taxon>Halovibrio</taxon>
    </lineage>
</organism>
<dbReference type="AlphaFoldDB" id="A0A2A2F2Q6"/>
<reference evidence="2 3" key="1">
    <citation type="submission" date="2017-08" db="EMBL/GenBank/DDBJ databases">
        <title>Halovibrio sewagensis sp. nov., isolated from wastewater of high salinity.</title>
        <authorList>
            <person name="Dong X."/>
            <person name="Zhang G."/>
        </authorList>
    </citation>
    <scope>NUCLEOTIDE SEQUENCE [LARGE SCALE GENOMIC DNA]</scope>
    <source>
        <strain evidence="2 3">YL5-2</strain>
    </source>
</reference>
<dbReference type="SUPFAM" id="SSF52833">
    <property type="entry name" value="Thioredoxin-like"/>
    <property type="match status" value="1"/>
</dbReference>
<evidence type="ECO:0000313" key="2">
    <source>
        <dbReference type="EMBL" id="PAU79901.1"/>
    </source>
</evidence>
<keyword evidence="3" id="KW-1185">Reference proteome</keyword>
<dbReference type="NCBIfam" id="NF008401">
    <property type="entry name" value="PRK11200.1"/>
    <property type="match status" value="1"/>
</dbReference>
<dbReference type="PROSITE" id="PS51354">
    <property type="entry name" value="GLUTAREDOXIN_2"/>
    <property type="match status" value="1"/>
</dbReference>
<protein>
    <submittedName>
        <fullName evidence="2">GrxA family glutaredoxin</fullName>
    </submittedName>
</protein>
<dbReference type="OrthoDB" id="9814618at2"/>
<proteinExistence type="predicted"/>
<dbReference type="Pfam" id="PF00462">
    <property type="entry name" value="Glutaredoxin"/>
    <property type="match status" value="1"/>
</dbReference>
<feature type="domain" description="Glutaredoxin" evidence="1">
    <location>
        <begin position="4"/>
        <end position="65"/>
    </location>
</feature>
<evidence type="ECO:0000259" key="1">
    <source>
        <dbReference type="Pfam" id="PF00462"/>
    </source>
</evidence>
<dbReference type="InterPro" id="IPR036249">
    <property type="entry name" value="Thioredoxin-like_sf"/>
</dbReference>
<dbReference type="Proteomes" id="UP000218896">
    <property type="component" value="Unassembled WGS sequence"/>
</dbReference>
<dbReference type="InterPro" id="IPR014025">
    <property type="entry name" value="Glutaredoxin_subgr"/>
</dbReference>
<accession>A0A2A2F2Q6</accession>
<dbReference type="CDD" id="cd02066">
    <property type="entry name" value="GRX_family"/>
    <property type="match status" value="1"/>
</dbReference>
<sequence>MEKVTIYGRMSCGFCSGARRLCETRGLEHEWVDMISEGLDKQDLSEIAGTPVHTVPQIFVGDHHVGGFDEFTRYIEQNQA</sequence>
<evidence type="ECO:0000313" key="3">
    <source>
        <dbReference type="Proteomes" id="UP000218896"/>
    </source>
</evidence>
<comment type="caution">
    <text evidence="2">The sequence shown here is derived from an EMBL/GenBank/DDBJ whole genome shotgun (WGS) entry which is preliminary data.</text>
</comment>
<gene>
    <name evidence="2" type="ORF">CK501_11930</name>
</gene>